<gene>
    <name evidence="1" type="ORF">G3M56_005895</name>
</gene>
<dbReference type="Proteomes" id="UP000475117">
    <property type="component" value="Chromosome"/>
</dbReference>
<evidence type="ECO:0000313" key="2">
    <source>
        <dbReference type="Proteomes" id="UP000475117"/>
    </source>
</evidence>
<dbReference type="InterPro" id="IPR013406">
    <property type="entry name" value="CHP02574_addiction_mod"/>
</dbReference>
<protein>
    <submittedName>
        <fullName evidence="1">Addiction module protein</fullName>
    </submittedName>
</protein>
<sequence length="75" mass="8402">MPTLPQLESDILALPENQRVELLNRVFKAAEPVADPSVGAAWEDEIKRRIERVDSGESKMVPAGDVFEEIDRRIG</sequence>
<keyword evidence="2" id="KW-1185">Reference proteome</keyword>
<reference evidence="1 2" key="1">
    <citation type="submission" date="2020-12" db="EMBL/GenBank/DDBJ databases">
        <title>Sulforoseuscoccus oceanibium gen. nov., sp. nov., a representative of the phylum Verrucomicrobia with special cytoplasmic membrane, and proposal of Sulforoseuscoccusaceae fam. nov.</title>
        <authorList>
            <person name="Xi F."/>
        </authorList>
    </citation>
    <scope>NUCLEOTIDE SEQUENCE [LARGE SCALE GENOMIC DNA]</scope>
    <source>
        <strain evidence="1 2">T37</strain>
    </source>
</reference>
<dbReference type="AlphaFoldDB" id="A0A6B3L8F4"/>
<proteinExistence type="predicted"/>
<evidence type="ECO:0000313" key="1">
    <source>
        <dbReference type="EMBL" id="QQL46113.1"/>
    </source>
</evidence>
<dbReference type="Pfam" id="PF09720">
    <property type="entry name" value="Unstab_antitox"/>
    <property type="match status" value="1"/>
</dbReference>
<name>A0A6B3L8F4_9BACT</name>
<dbReference type="KEGG" id="soa:G3M56_005895"/>
<dbReference type="EMBL" id="CP066776">
    <property type="protein sequence ID" value="QQL46113.1"/>
    <property type="molecule type" value="Genomic_DNA"/>
</dbReference>
<accession>A0A6B3L8F4</accession>
<organism evidence="1 2">
    <name type="scientific">Sulfuriroseicoccus oceanibius</name>
    <dbReference type="NCBI Taxonomy" id="2707525"/>
    <lineage>
        <taxon>Bacteria</taxon>
        <taxon>Pseudomonadati</taxon>
        <taxon>Verrucomicrobiota</taxon>
        <taxon>Verrucomicrobiia</taxon>
        <taxon>Verrucomicrobiales</taxon>
        <taxon>Verrucomicrobiaceae</taxon>
        <taxon>Sulfuriroseicoccus</taxon>
    </lineage>
</organism>
<dbReference type="RefSeq" id="WP_164362793.1">
    <property type="nucleotide sequence ID" value="NZ_CP066776.1"/>
</dbReference>